<dbReference type="AlphaFoldDB" id="A0A2S7U880"/>
<organism evidence="3 4">
    <name type="scientific">Nonlabens arenilitoris</name>
    <dbReference type="NCBI Taxonomy" id="1217969"/>
    <lineage>
        <taxon>Bacteria</taxon>
        <taxon>Pseudomonadati</taxon>
        <taxon>Bacteroidota</taxon>
        <taxon>Flavobacteriia</taxon>
        <taxon>Flavobacteriales</taxon>
        <taxon>Flavobacteriaceae</taxon>
        <taxon>Nonlabens</taxon>
    </lineage>
</organism>
<keyword evidence="4" id="KW-1185">Reference proteome</keyword>
<dbReference type="EMBL" id="MTPW01000001">
    <property type="protein sequence ID" value="PQJ30771.1"/>
    <property type="molecule type" value="Genomic_DNA"/>
</dbReference>
<dbReference type="OrthoDB" id="9782304at2"/>
<dbReference type="PANTHER" id="PTHR24104:SF25">
    <property type="entry name" value="PROTEIN LIN-41"/>
    <property type="match status" value="1"/>
</dbReference>
<sequence length="294" mass="33403">MRTFIYTIVAAVTIISCTDKAAVAQDWQFEKVIDLDGINPIGIAMDGNDIFLSDGDHNRIVKVAEDGSILFEMEGFERPMHIDFGEADFEITDKVTTSLLKERALFVPEYGRDSIAVIRDHKRDYLVLQDSLDAPAAISIFKNEIAIADFYPNRVLYYNGKEWISIGTEGKELGQLYYPTDVQITKSHIYIADAYNHRAQVFDKTGKAIAIIGADLKINAATGIFVTDEEVFLTDFENGRILIFDMKYQLKQIIETNIDKPTDVYVQDGFMYITNYRKGQLIKYALKDIENEQS</sequence>
<dbReference type="GO" id="GO:0061630">
    <property type="term" value="F:ubiquitin protein ligase activity"/>
    <property type="evidence" value="ECO:0007669"/>
    <property type="project" value="TreeGrafter"/>
</dbReference>
<reference evidence="3 4" key="1">
    <citation type="submission" date="2017-01" db="EMBL/GenBank/DDBJ databases">
        <title>Trade-off between light-utilization and light-protection in marine flavobacteria.</title>
        <authorList>
            <person name="Kumagai Y."/>
            <person name="Yoshizawa S."/>
            <person name="Kogure K."/>
            <person name="Iwasaki W."/>
        </authorList>
    </citation>
    <scope>NUCLEOTIDE SEQUENCE [LARGE SCALE GENOMIC DNA]</scope>
    <source>
        <strain evidence="3 4">KCTC 32109</strain>
    </source>
</reference>
<dbReference type="InterPro" id="IPR011042">
    <property type="entry name" value="6-blade_b-propeller_TolB-like"/>
</dbReference>
<protein>
    <recommendedName>
        <fullName evidence="5">Cell surface protein</fullName>
    </recommendedName>
</protein>
<evidence type="ECO:0000256" key="1">
    <source>
        <dbReference type="ARBA" id="ARBA00022737"/>
    </source>
</evidence>
<proteinExistence type="predicted"/>
<dbReference type="GO" id="GO:0000209">
    <property type="term" value="P:protein polyubiquitination"/>
    <property type="evidence" value="ECO:0007669"/>
    <property type="project" value="TreeGrafter"/>
</dbReference>
<gene>
    <name evidence="3" type="ORF">BST92_01995</name>
</gene>
<dbReference type="InterPro" id="IPR001258">
    <property type="entry name" value="NHL_repeat"/>
</dbReference>
<dbReference type="PROSITE" id="PS51125">
    <property type="entry name" value="NHL"/>
    <property type="match status" value="1"/>
</dbReference>
<accession>A0A2S7U880</accession>
<dbReference type="CDD" id="cd05819">
    <property type="entry name" value="NHL"/>
    <property type="match status" value="1"/>
</dbReference>
<feature type="repeat" description="NHL" evidence="2">
    <location>
        <begin position="165"/>
        <end position="205"/>
    </location>
</feature>
<keyword evidence="1" id="KW-0677">Repeat</keyword>
<evidence type="ECO:0000313" key="4">
    <source>
        <dbReference type="Proteomes" id="UP000239747"/>
    </source>
</evidence>
<dbReference type="PROSITE" id="PS51257">
    <property type="entry name" value="PROKAR_LIPOPROTEIN"/>
    <property type="match status" value="1"/>
</dbReference>
<dbReference type="SUPFAM" id="SSF101898">
    <property type="entry name" value="NHL repeat"/>
    <property type="match status" value="1"/>
</dbReference>
<name>A0A2S7U880_9FLAO</name>
<dbReference type="GO" id="GO:0008270">
    <property type="term" value="F:zinc ion binding"/>
    <property type="evidence" value="ECO:0007669"/>
    <property type="project" value="UniProtKB-KW"/>
</dbReference>
<dbReference type="Gene3D" id="2.120.10.30">
    <property type="entry name" value="TolB, C-terminal domain"/>
    <property type="match status" value="1"/>
</dbReference>
<dbReference type="InterPro" id="IPR050952">
    <property type="entry name" value="TRIM-NHL_E3_ligases"/>
</dbReference>
<dbReference type="RefSeq" id="WP_105069946.1">
    <property type="nucleotide sequence ID" value="NZ_MTPW01000001.1"/>
</dbReference>
<evidence type="ECO:0000313" key="3">
    <source>
        <dbReference type="EMBL" id="PQJ30771.1"/>
    </source>
</evidence>
<evidence type="ECO:0000256" key="2">
    <source>
        <dbReference type="PROSITE-ProRule" id="PRU00504"/>
    </source>
</evidence>
<evidence type="ECO:0008006" key="5">
    <source>
        <dbReference type="Google" id="ProtNLM"/>
    </source>
</evidence>
<dbReference type="GO" id="GO:0043161">
    <property type="term" value="P:proteasome-mediated ubiquitin-dependent protein catabolic process"/>
    <property type="evidence" value="ECO:0007669"/>
    <property type="project" value="TreeGrafter"/>
</dbReference>
<comment type="caution">
    <text evidence="3">The sequence shown here is derived from an EMBL/GenBank/DDBJ whole genome shotgun (WGS) entry which is preliminary data.</text>
</comment>
<dbReference type="Proteomes" id="UP000239747">
    <property type="component" value="Unassembled WGS sequence"/>
</dbReference>
<dbReference type="PANTHER" id="PTHR24104">
    <property type="entry name" value="E3 UBIQUITIN-PROTEIN LIGASE NHLRC1-RELATED"/>
    <property type="match status" value="1"/>
</dbReference>